<comment type="similarity">
    <text evidence="2">Belongs to the 5'-nucleotidase family.</text>
</comment>
<feature type="chain" id="PRO_5045011577" evidence="2">
    <location>
        <begin position="35"/>
        <end position="723"/>
    </location>
</feature>
<dbReference type="InterPro" id="IPR001119">
    <property type="entry name" value="SLH_dom"/>
</dbReference>
<dbReference type="EMBL" id="JAFBFC010000002">
    <property type="protein sequence ID" value="MBM7702509.1"/>
    <property type="molecule type" value="Genomic_DNA"/>
</dbReference>
<dbReference type="PROSITE" id="PS00786">
    <property type="entry name" value="5_NUCLEOTIDASE_2"/>
    <property type="match status" value="1"/>
</dbReference>
<dbReference type="InterPro" id="IPR004843">
    <property type="entry name" value="Calcineurin-like_PHP"/>
</dbReference>
<name>A0ABS2QSU7_9BACI</name>
<dbReference type="EC" id="3.1.3.6" evidence="4"/>
<dbReference type="InterPro" id="IPR006146">
    <property type="entry name" value="5'-Nucleotdase_CS"/>
</dbReference>
<evidence type="ECO:0000259" key="3">
    <source>
        <dbReference type="PROSITE" id="PS51272"/>
    </source>
</evidence>
<dbReference type="InterPro" id="IPR008334">
    <property type="entry name" value="5'-Nucleotdase_C"/>
</dbReference>
<dbReference type="PANTHER" id="PTHR11575">
    <property type="entry name" value="5'-NUCLEOTIDASE-RELATED"/>
    <property type="match status" value="1"/>
</dbReference>
<keyword evidence="1 2" id="KW-0732">Signal</keyword>
<dbReference type="InterPro" id="IPR029052">
    <property type="entry name" value="Metallo-depent_PP-like"/>
</dbReference>
<dbReference type="PANTHER" id="PTHR11575:SF24">
    <property type="entry name" value="5'-NUCLEOTIDASE"/>
    <property type="match status" value="1"/>
</dbReference>
<accession>A0ABS2QSU7</accession>
<dbReference type="PROSITE" id="PS51272">
    <property type="entry name" value="SLH"/>
    <property type="match status" value="3"/>
</dbReference>
<keyword evidence="5" id="KW-1185">Reference proteome</keyword>
<sequence length="723" mass="78937">MKKKNLRSKKFLNVALTASVATGAVVSLAPTASADSVFKDIKEGDHFYEAVLNLHERQIVQGFGNEFKPYAHVTRAQAAKVIALALELDVKNVKDPMFNDVAKTDWAYSYIAALANKGIVSGYGDEFRPNAPLSRAQMAKMITLAFEFKKEASTELPFTDVNSGDWYAEFLTPLVKNKVTTGTTPTTFSPNGHVTRGQMASFVFRSEKVEVVPENYSLTIMHTNDTHGNVERIPRRITAVNQIREEKPNSLLLDAGDVFSGTLYFNEFEGQADLELMNMLNYDAMTLGNHEFDLGTGPLGKFVKNAKFPFVSTNLDLSKSADLKERFTTEYTSKPEDGMLYSGIVKEVAGEKVGIFGLTTAETKEISSPGEDVVFEDYIEEAKKAVAEFESQGINKIVAVTHIGFQDGGGDNDVTLAKEVAGIDVIVGGHSHDTLDKPYVSTTREEPTVIVQANEYGKYLGVLDVEFDENGKVITHEGNLIDINKKENDQYVLAEDPAALKVLNEKYKPAIDAAKAKVVGKTDVVLDGVRENVRTKETNLGNLITDGMLAKAKTINPNTVIAVQNGGGIRASINEGDITQEEVLTVLPFGNSLALMQLTGAEIKAAFEHSVKEAPTPSGAFLHVSGMKFVYDSSKPAGERVQTIEVKEGDKYVALDETKTYVVATNVFTAKGGDGYTMFKKAYEEGRVSEPGFVDWEMFVTHLNSNSTIPTVEGRIVDAAAQN</sequence>
<dbReference type="Proteomes" id="UP000809829">
    <property type="component" value="Unassembled WGS sequence"/>
</dbReference>
<evidence type="ECO:0000256" key="1">
    <source>
        <dbReference type="ARBA" id="ARBA00022729"/>
    </source>
</evidence>
<keyword evidence="2" id="KW-0547">Nucleotide-binding</keyword>
<feature type="domain" description="SLH" evidence="3">
    <location>
        <begin position="157"/>
        <end position="217"/>
    </location>
</feature>
<evidence type="ECO:0000313" key="4">
    <source>
        <dbReference type="EMBL" id="MBM7702509.1"/>
    </source>
</evidence>
<proteinExistence type="inferred from homology"/>
<dbReference type="SUPFAM" id="SSF55816">
    <property type="entry name" value="5'-nucleotidase (syn. UDP-sugar hydrolase), C-terminal domain"/>
    <property type="match status" value="1"/>
</dbReference>
<comment type="caution">
    <text evidence="4">The sequence shown here is derived from an EMBL/GenBank/DDBJ whole genome shotgun (WGS) entry which is preliminary data.</text>
</comment>
<dbReference type="GO" id="GO:0008253">
    <property type="term" value="F:5'-nucleotidase activity"/>
    <property type="evidence" value="ECO:0007669"/>
    <property type="project" value="UniProtKB-EC"/>
</dbReference>
<feature type="signal peptide" evidence="2">
    <location>
        <begin position="1"/>
        <end position="34"/>
    </location>
</feature>
<evidence type="ECO:0000313" key="5">
    <source>
        <dbReference type="Proteomes" id="UP000809829"/>
    </source>
</evidence>
<dbReference type="InterPro" id="IPR006179">
    <property type="entry name" value="5_nucleotidase/apyrase"/>
</dbReference>
<dbReference type="SUPFAM" id="SSF56300">
    <property type="entry name" value="Metallo-dependent phosphatases"/>
    <property type="match status" value="1"/>
</dbReference>
<dbReference type="InterPro" id="IPR036907">
    <property type="entry name" value="5'-Nucleotdase_C_sf"/>
</dbReference>
<dbReference type="PROSITE" id="PS00785">
    <property type="entry name" value="5_NUCLEOTIDASE_1"/>
    <property type="match status" value="1"/>
</dbReference>
<dbReference type="GO" id="GO:0008663">
    <property type="term" value="F:2',3'-cyclic-nucleotide 2'-phosphodiesterase activity"/>
    <property type="evidence" value="ECO:0007669"/>
    <property type="project" value="UniProtKB-EC"/>
</dbReference>
<dbReference type="Gene3D" id="3.60.21.10">
    <property type="match status" value="1"/>
</dbReference>
<dbReference type="GO" id="GO:0008254">
    <property type="term" value="F:3'-nucleotidase activity"/>
    <property type="evidence" value="ECO:0007669"/>
    <property type="project" value="UniProtKB-EC"/>
</dbReference>
<dbReference type="EC" id="3.1.4.16" evidence="4"/>
<gene>
    <name evidence="4" type="ORF">JOC83_001343</name>
</gene>
<organism evidence="4 5">
    <name type="scientific">Priestia iocasae</name>
    <dbReference type="NCBI Taxonomy" id="2291674"/>
    <lineage>
        <taxon>Bacteria</taxon>
        <taxon>Bacillati</taxon>
        <taxon>Bacillota</taxon>
        <taxon>Bacilli</taxon>
        <taxon>Bacillales</taxon>
        <taxon>Bacillaceae</taxon>
        <taxon>Priestia</taxon>
    </lineage>
</organism>
<dbReference type="Gene3D" id="3.90.780.10">
    <property type="entry name" value="5'-Nucleotidase, C-terminal domain"/>
    <property type="match status" value="1"/>
</dbReference>
<dbReference type="RefSeq" id="WP_205185619.1">
    <property type="nucleotide sequence ID" value="NZ_JAFBFC010000002.1"/>
</dbReference>
<protein>
    <submittedName>
        <fullName evidence="4">2',3'-cyclic-nucleotide 2'-phosphodiesterase/3'-nucleotidase/5'-nucleotidase</fullName>
        <ecNumber evidence="4">3.1.3.5</ecNumber>
        <ecNumber evidence="4">3.1.3.6</ecNumber>
        <ecNumber evidence="4">3.1.4.16</ecNumber>
    </submittedName>
</protein>
<dbReference type="Pfam" id="PF00149">
    <property type="entry name" value="Metallophos"/>
    <property type="match status" value="1"/>
</dbReference>
<keyword evidence="2 4" id="KW-0378">Hydrolase</keyword>
<dbReference type="Pfam" id="PF02872">
    <property type="entry name" value="5_nucleotid_C"/>
    <property type="match status" value="1"/>
</dbReference>
<dbReference type="Pfam" id="PF00395">
    <property type="entry name" value="SLH"/>
    <property type="match status" value="3"/>
</dbReference>
<evidence type="ECO:0000256" key="2">
    <source>
        <dbReference type="RuleBase" id="RU362119"/>
    </source>
</evidence>
<feature type="domain" description="SLH" evidence="3">
    <location>
        <begin position="94"/>
        <end position="156"/>
    </location>
</feature>
<reference evidence="4 5" key="1">
    <citation type="submission" date="2021-01" db="EMBL/GenBank/DDBJ databases">
        <title>Genomic Encyclopedia of Type Strains, Phase IV (KMG-IV): sequencing the most valuable type-strain genomes for metagenomic binning, comparative biology and taxonomic classification.</title>
        <authorList>
            <person name="Goeker M."/>
        </authorList>
    </citation>
    <scope>NUCLEOTIDE SEQUENCE [LARGE SCALE GENOMIC DNA]</scope>
    <source>
        <strain evidence="4 5">DSM 104297</strain>
    </source>
</reference>
<feature type="domain" description="SLH" evidence="3">
    <location>
        <begin position="34"/>
        <end position="93"/>
    </location>
</feature>
<dbReference type="PRINTS" id="PR01607">
    <property type="entry name" value="APYRASEFAMLY"/>
</dbReference>
<dbReference type="EC" id="3.1.3.5" evidence="4"/>